<accession>A0ABD3F479</accession>
<feature type="compositionally biased region" description="Basic and acidic residues" evidence="2">
    <location>
        <begin position="1"/>
        <end position="16"/>
    </location>
</feature>
<comment type="caution">
    <text evidence="3">The sequence shown here is derived from an EMBL/GenBank/DDBJ whole genome shotgun (WGS) entry which is preliminary data.</text>
</comment>
<name>A0ABD3F479_9STRA</name>
<feature type="region of interest" description="Disordered" evidence="2">
    <location>
        <begin position="630"/>
        <end position="693"/>
    </location>
</feature>
<keyword evidence="4" id="KW-1185">Reference proteome</keyword>
<organism evidence="3 4">
    <name type="scientific">Phytophthora oleae</name>
    <dbReference type="NCBI Taxonomy" id="2107226"/>
    <lineage>
        <taxon>Eukaryota</taxon>
        <taxon>Sar</taxon>
        <taxon>Stramenopiles</taxon>
        <taxon>Oomycota</taxon>
        <taxon>Peronosporomycetes</taxon>
        <taxon>Peronosporales</taxon>
        <taxon>Peronosporaceae</taxon>
        <taxon>Phytophthora</taxon>
    </lineage>
</organism>
<feature type="region of interest" description="Disordered" evidence="2">
    <location>
        <begin position="531"/>
        <end position="554"/>
    </location>
</feature>
<feature type="region of interest" description="Disordered" evidence="2">
    <location>
        <begin position="1"/>
        <end position="24"/>
    </location>
</feature>
<evidence type="ECO:0000313" key="3">
    <source>
        <dbReference type="EMBL" id="KAL3661326.1"/>
    </source>
</evidence>
<feature type="region of interest" description="Disordered" evidence="2">
    <location>
        <begin position="432"/>
        <end position="458"/>
    </location>
</feature>
<feature type="region of interest" description="Disordered" evidence="2">
    <location>
        <begin position="65"/>
        <end position="119"/>
    </location>
</feature>
<protein>
    <recommendedName>
        <fullName evidence="5">Lebercilin domain-containing protein</fullName>
    </recommendedName>
</protein>
<proteinExistence type="predicted"/>
<dbReference type="AlphaFoldDB" id="A0ABD3F479"/>
<feature type="compositionally biased region" description="Low complexity" evidence="2">
    <location>
        <begin position="438"/>
        <end position="450"/>
    </location>
</feature>
<dbReference type="Proteomes" id="UP001632037">
    <property type="component" value="Unassembled WGS sequence"/>
</dbReference>
<feature type="compositionally biased region" description="Low complexity" evidence="2">
    <location>
        <begin position="77"/>
        <end position="94"/>
    </location>
</feature>
<evidence type="ECO:0008006" key="5">
    <source>
        <dbReference type="Google" id="ProtNLM"/>
    </source>
</evidence>
<sequence>MRRQHGTEPEFGREIHEDDTEGILNDVEEDGVDLEGYEEYLEHLKSKGATRPCSARVVRPVPTECPQFFADNPVPTRPARPASARPRMRSTPRSSSDDRALKGSQSRSNGVGMRRKRQGEKLVHARIRAVYNDVGHMTASHSATSALSKFKGLKESEMHDEYYRLLDSESELKAACLQEQQKRMKAVTHVRRLEEIVAMKDKKIESLLHAKAVGADRSLSTDRSVVQRERAERERQSHALTQKLKQKIAQQSQLLSSYEEAMQSLRSGIKSTSLMELEEERSQLYKELRHHQELLDRQRLEWEVHQQKLIAFAESEARNKLQIGKLQQENKLVTHEKRKLDQEVGFLKSRVELLQSNLTLEQRKRTYDQNFSDSVGKRTASSPTQKVMLAQALDEMKKLMRRETMVSIKREKLKSPKGTSFQSHLVSPSYKIPVGTTAASPSRPRAQSASTTSTRPQTAIARKTTTIPSNTRSDQRSEMYDTKIDSMTSNFRNQDTSNGHDETKEALKTNEADRPPSDMEAALISTTVCQDSYRSESAGPSKNMNSSVTGNSDQNASEELSAVYYQLCTATQNSLQLTASTLELADGDVLDSASSADLLDDAQHLKSEPGMNTTDSIDDIADTELLNFDPTENEEVLDTEAPFSLPPVASSAAQEMPHDDGGQSSEALDDLYAPDFLDSDAQPLEDSEDFTQT</sequence>
<evidence type="ECO:0000256" key="1">
    <source>
        <dbReference type="SAM" id="Coils"/>
    </source>
</evidence>
<dbReference type="EMBL" id="JBIMZQ010000036">
    <property type="protein sequence ID" value="KAL3661326.1"/>
    <property type="molecule type" value="Genomic_DNA"/>
</dbReference>
<feature type="coiled-coil region" evidence="1">
    <location>
        <begin position="323"/>
        <end position="357"/>
    </location>
</feature>
<gene>
    <name evidence="3" type="ORF">V7S43_013531</name>
</gene>
<keyword evidence="1" id="KW-0175">Coiled coil</keyword>
<feature type="compositionally biased region" description="Acidic residues" evidence="2">
    <location>
        <begin position="683"/>
        <end position="693"/>
    </location>
</feature>
<feature type="coiled-coil region" evidence="1">
    <location>
        <begin position="241"/>
        <end position="294"/>
    </location>
</feature>
<feature type="region of interest" description="Disordered" evidence="2">
    <location>
        <begin position="489"/>
        <end position="517"/>
    </location>
</feature>
<evidence type="ECO:0000256" key="2">
    <source>
        <dbReference type="SAM" id="MobiDB-lite"/>
    </source>
</evidence>
<reference evidence="3 4" key="1">
    <citation type="submission" date="2024-09" db="EMBL/GenBank/DDBJ databases">
        <title>Genome sequencing and assembly of Phytophthora oleae, isolate VK10A, causative agent of rot of olive drupes.</title>
        <authorList>
            <person name="Conti Taguali S."/>
            <person name="Riolo M."/>
            <person name="La Spada F."/>
            <person name="Cacciola S.O."/>
            <person name="Dionisio G."/>
        </authorList>
    </citation>
    <scope>NUCLEOTIDE SEQUENCE [LARGE SCALE GENOMIC DNA]</scope>
    <source>
        <strain evidence="3 4">VK10A</strain>
    </source>
</reference>
<evidence type="ECO:0000313" key="4">
    <source>
        <dbReference type="Proteomes" id="UP001632037"/>
    </source>
</evidence>
<feature type="compositionally biased region" description="Basic and acidic residues" evidence="2">
    <location>
        <begin position="498"/>
        <end position="517"/>
    </location>
</feature>
<feature type="compositionally biased region" description="Polar residues" evidence="2">
    <location>
        <begin position="538"/>
        <end position="554"/>
    </location>
</feature>